<dbReference type="OrthoDB" id="5362770at2"/>
<proteinExistence type="predicted"/>
<dbReference type="KEGG" id="csm:CSUB8521_1700"/>
<dbReference type="Proteomes" id="UP000031135">
    <property type="component" value="Chromosome"/>
</dbReference>
<sequence length="320" mass="37382">MDFFFVEYRDPLFGLIVLTALIFVVASSHYIWSFFANKDQKSKLDRFVKKFEINSTHQQILKNANLSIENLNFLAQIFTKSGEFEKAVGIYLIALQKSSEASQKEFIFFSLAQVYLKAGFLERSVEALLNALKIKARNKESLKLLKIVYLKLKDYDKVLDVLECLFELGENIYAEKALVKALKIQASSKKQEQKLKEILALSKDNEYILRLCFLYYKDKLTQMPQFENVIDLLNECKSPLNLEDEKYHEFFYAKNLSTKAISIKNHKLKILKILNDNKLSVNLSFTYVCNNCKNQSPLFFYHCPFCYEFGTCEIYYEVKA</sequence>
<gene>
    <name evidence="2" type="ORF">CSUB8521_1700</name>
</gene>
<dbReference type="InterPro" id="IPR019734">
    <property type="entry name" value="TPR_rpt"/>
</dbReference>
<evidence type="ECO:0000313" key="3">
    <source>
        <dbReference type="Proteomes" id="UP000031135"/>
    </source>
</evidence>
<accession>A0A0A8HC31</accession>
<dbReference type="EMBL" id="CP007772">
    <property type="protein sequence ID" value="AJC91502.1"/>
    <property type="molecule type" value="Genomic_DNA"/>
</dbReference>
<feature type="transmembrane region" description="Helical" evidence="1">
    <location>
        <begin position="12"/>
        <end position="36"/>
    </location>
</feature>
<evidence type="ECO:0000313" key="2">
    <source>
        <dbReference type="EMBL" id="AJC91502.1"/>
    </source>
</evidence>
<dbReference type="RefSeq" id="WP_039664657.1">
    <property type="nucleotide sequence ID" value="NZ_CP007772.1"/>
</dbReference>
<evidence type="ECO:0000256" key="1">
    <source>
        <dbReference type="SAM" id="Phobius"/>
    </source>
</evidence>
<protein>
    <submittedName>
        <fullName evidence="2">Tetratricopeptide repeat protein</fullName>
    </submittedName>
</protein>
<name>A0A0A8HC31_9BACT</name>
<dbReference type="AlphaFoldDB" id="A0A0A8HC31"/>
<dbReference type="Gene3D" id="1.25.40.10">
    <property type="entry name" value="Tetratricopeptide repeat domain"/>
    <property type="match status" value="1"/>
</dbReference>
<organism evidence="2 3">
    <name type="scientific">Campylobacter subantarcticus LMG 24374</name>
    <dbReference type="NCBI Taxonomy" id="1388751"/>
    <lineage>
        <taxon>Bacteria</taxon>
        <taxon>Pseudomonadati</taxon>
        <taxon>Campylobacterota</taxon>
        <taxon>Epsilonproteobacteria</taxon>
        <taxon>Campylobacterales</taxon>
        <taxon>Campylobacteraceae</taxon>
        <taxon>Campylobacter</taxon>
    </lineage>
</organism>
<keyword evidence="1" id="KW-1133">Transmembrane helix</keyword>
<dbReference type="HOGENOM" id="CLU_068028_0_0_7"/>
<dbReference type="Pfam" id="PF13176">
    <property type="entry name" value="TPR_7"/>
    <property type="match status" value="1"/>
</dbReference>
<keyword evidence="1" id="KW-0812">Transmembrane</keyword>
<reference evidence="2 3" key="1">
    <citation type="journal article" date="2014" name="Genome Biol. Evol.">
        <title>Comparative Genomics of the Campylobacter lari Group.</title>
        <authorList>
            <person name="Miller W.G."/>
            <person name="Yee E."/>
            <person name="Chapman M.H."/>
            <person name="Smith T.P."/>
            <person name="Bono J.L."/>
            <person name="Huynh S."/>
            <person name="Parker C.T."/>
            <person name="Vandamme P."/>
            <person name="Luong K."/>
            <person name="Korlach J."/>
        </authorList>
    </citation>
    <scope>NUCLEOTIDE SEQUENCE [LARGE SCALE GENOMIC DNA]</scope>
    <source>
        <strain evidence="2 3">LMG 24374</strain>
    </source>
</reference>
<dbReference type="InterPro" id="IPR011990">
    <property type="entry name" value="TPR-like_helical_dom_sf"/>
</dbReference>
<dbReference type="SUPFAM" id="SSF48452">
    <property type="entry name" value="TPR-like"/>
    <property type="match status" value="1"/>
</dbReference>
<keyword evidence="1" id="KW-0472">Membrane</keyword>